<reference evidence="3" key="2">
    <citation type="submission" date="2015-01" db="EMBL/GenBank/DDBJ databases">
        <title>Evolutionary Origins and Diversification of the Mycorrhizal Mutualists.</title>
        <authorList>
            <consortium name="DOE Joint Genome Institute"/>
            <consortium name="Mycorrhizal Genomics Consortium"/>
            <person name="Kohler A."/>
            <person name="Kuo A."/>
            <person name="Nagy L.G."/>
            <person name="Floudas D."/>
            <person name="Copeland A."/>
            <person name="Barry K.W."/>
            <person name="Cichocki N."/>
            <person name="Veneault-Fourrey C."/>
            <person name="LaButti K."/>
            <person name="Lindquist E.A."/>
            <person name="Lipzen A."/>
            <person name="Lundell T."/>
            <person name="Morin E."/>
            <person name="Murat C."/>
            <person name="Riley R."/>
            <person name="Ohm R."/>
            <person name="Sun H."/>
            <person name="Tunlid A."/>
            <person name="Henrissat B."/>
            <person name="Grigoriev I.V."/>
            <person name="Hibbett D.S."/>
            <person name="Martin F."/>
        </authorList>
    </citation>
    <scope>NUCLEOTIDE SEQUENCE [LARGE SCALE GENOMIC DNA]</scope>
    <source>
        <strain evidence="3">Marx 270</strain>
    </source>
</reference>
<feature type="compositionally biased region" description="Basic residues" evidence="1">
    <location>
        <begin position="48"/>
        <end position="58"/>
    </location>
</feature>
<dbReference type="AlphaFoldDB" id="A0A0C3JNB0"/>
<dbReference type="HOGENOM" id="CLU_1019832_0_0_1"/>
<accession>A0A0C3JNB0</accession>
<gene>
    <name evidence="2" type="ORF">M404DRAFT_30799</name>
</gene>
<feature type="compositionally biased region" description="Low complexity" evidence="1">
    <location>
        <begin position="71"/>
        <end position="124"/>
    </location>
</feature>
<organism evidence="2 3">
    <name type="scientific">Pisolithus tinctorius Marx 270</name>
    <dbReference type="NCBI Taxonomy" id="870435"/>
    <lineage>
        <taxon>Eukaryota</taxon>
        <taxon>Fungi</taxon>
        <taxon>Dikarya</taxon>
        <taxon>Basidiomycota</taxon>
        <taxon>Agaricomycotina</taxon>
        <taxon>Agaricomycetes</taxon>
        <taxon>Agaricomycetidae</taxon>
        <taxon>Boletales</taxon>
        <taxon>Sclerodermatineae</taxon>
        <taxon>Pisolithaceae</taxon>
        <taxon>Pisolithus</taxon>
    </lineage>
</organism>
<dbReference type="EMBL" id="KN832009">
    <property type="protein sequence ID" value="KIN98996.1"/>
    <property type="molecule type" value="Genomic_DNA"/>
</dbReference>
<keyword evidence="3" id="KW-1185">Reference proteome</keyword>
<sequence>MVDKVVRQDHKRRERQKTPRAMEPVKQINPKSYIGLAFKRLEKDEKRSKRSKNKRKAKHTSDSSSDDDTSSSESASTTSESSNDDSISSNSSSDPSSYSGMSDDDSSSTTSKSSLSLGGSSSSSNHRRGRSRRRKSGKGKKRKSKKRSKSRRRTTLKPIPPNKYDGSDDVHAFQRFVTEGAAYVTDGRVEPKKCAFILSHYLTGKAHEFYVREVSGDPYKWRLLDFFTQLFNYCFPTRIRPFRMAGTLFTTFTLELNIQPHNALKHASSRVAD</sequence>
<dbReference type="STRING" id="870435.A0A0C3JNB0"/>
<protein>
    <submittedName>
        <fullName evidence="2">Uncharacterized protein</fullName>
    </submittedName>
</protein>
<name>A0A0C3JNB0_PISTI</name>
<proteinExistence type="predicted"/>
<evidence type="ECO:0000313" key="2">
    <source>
        <dbReference type="EMBL" id="KIN98996.1"/>
    </source>
</evidence>
<evidence type="ECO:0000313" key="3">
    <source>
        <dbReference type="Proteomes" id="UP000054217"/>
    </source>
</evidence>
<evidence type="ECO:0000256" key="1">
    <source>
        <dbReference type="SAM" id="MobiDB-lite"/>
    </source>
</evidence>
<dbReference type="Proteomes" id="UP000054217">
    <property type="component" value="Unassembled WGS sequence"/>
</dbReference>
<feature type="region of interest" description="Disordered" evidence="1">
    <location>
        <begin position="1"/>
        <end position="164"/>
    </location>
</feature>
<feature type="compositionally biased region" description="Basic residues" evidence="1">
    <location>
        <begin position="125"/>
        <end position="155"/>
    </location>
</feature>
<dbReference type="OrthoDB" id="3205788at2759"/>
<dbReference type="InParanoid" id="A0A0C3JNB0"/>
<reference evidence="2 3" key="1">
    <citation type="submission" date="2014-04" db="EMBL/GenBank/DDBJ databases">
        <authorList>
            <consortium name="DOE Joint Genome Institute"/>
            <person name="Kuo A."/>
            <person name="Kohler A."/>
            <person name="Costa M.D."/>
            <person name="Nagy L.G."/>
            <person name="Floudas D."/>
            <person name="Copeland A."/>
            <person name="Barry K.W."/>
            <person name="Cichocki N."/>
            <person name="Veneault-Fourrey C."/>
            <person name="LaButti K."/>
            <person name="Lindquist E.A."/>
            <person name="Lipzen A."/>
            <person name="Lundell T."/>
            <person name="Morin E."/>
            <person name="Murat C."/>
            <person name="Sun H."/>
            <person name="Tunlid A."/>
            <person name="Henrissat B."/>
            <person name="Grigoriev I.V."/>
            <person name="Hibbett D.S."/>
            <person name="Martin F."/>
            <person name="Nordberg H.P."/>
            <person name="Cantor M.N."/>
            <person name="Hua S.X."/>
        </authorList>
    </citation>
    <scope>NUCLEOTIDE SEQUENCE [LARGE SCALE GENOMIC DNA]</scope>
    <source>
        <strain evidence="2 3">Marx 270</strain>
    </source>
</reference>